<dbReference type="PANTHER" id="PTHR35734:SF1">
    <property type="entry name" value="OS01G0805200 PROTEIN"/>
    <property type="match status" value="1"/>
</dbReference>
<name>A0A2T1BYF4_9CYAN</name>
<dbReference type="RefSeq" id="WP_106290769.1">
    <property type="nucleotide sequence ID" value="NZ_CAWNTC010000168.1"/>
</dbReference>
<dbReference type="Proteomes" id="UP000238762">
    <property type="component" value="Unassembled WGS sequence"/>
</dbReference>
<organism evidence="2 3">
    <name type="scientific">Merismopedia glauca CCAP 1448/3</name>
    <dbReference type="NCBI Taxonomy" id="1296344"/>
    <lineage>
        <taxon>Bacteria</taxon>
        <taxon>Bacillati</taxon>
        <taxon>Cyanobacteriota</taxon>
        <taxon>Cyanophyceae</taxon>
        <taxon>Synechococcales</taxon>
        <taxon>Merismopediaceae</taxon>
        <taxon>Merismopedia</taxon>
    </lineage>
</organism>
<keyword evidence="1" id="KW-0472">Membrane</keyword>
<feature type="transmembrane region" description="Helical" evidence="1">
    <location>
        <begin position="36"/>
        <end position="55"/>
    </location>
</feature>
<keyword evidence="1" id="KW-0812">Transmembrane</keyword>
<keyword evidence="1" id="KW-1133">Transmembrane helix</keyword>
<dbReference type="Pfam" id="PF11460">
    <property type="entry name" value="DUF3007"/>
    <property type="match status" value="1"/>
</dbReference>
<dbReference type="PANTHER" id="PTHR35734">
    <property type="entry name" value="OS01G0805200 PROTEIN"/>
    <property type="match status" value="1"/>
</dbReference>
<proteinExistence type="predicted"/>
<gene>
    <name evidence="2" type="ORF">C7B64_20265</name>
</gene>
<comment type="caution">
    <text evidence="2">The sequence shown here is derived from an EMBL/GenBank/DDBJ whole genome shotgun (WGS) entry which is preliminary data.</text>
</comment>
<dbReference type="AlphaFoldDB" id="A0A2T1BYF4"/>
<dbReference type="InterPro" id="IPR021562">
    <property type="entry name" value="DUF3007"/>
</dbReference>
<evidence type="ECO:0000313" key="3">
    <source>
        <dbReference type="Proteomes" id="UP000238762"/>
    </source>
</evidence>
<accession>A0A2T1BYF4</accession>
<evidence type="ECO:0000313" key="2">
    <source>
        <dbReference type="EMBL" id="PSB01060.1"/>
    </source>
</evidence>
<dbReference type="OrthoDB" id="467669at2"/>
<dbReference type="EMBL" id="PVWJ01000134">
    <property type="protein sequence ID" value="PSB01060.1"/>
    <property type="molecule type" value="Genomic_DNA"/>
</dbReference>
<keyword evidence="3" id="KW-1185">Reference proteome</keyword>
<protein>
    <submittedName>
        <fullName evidence="2">DUF3007 domain-containing protein</fullName>
    </submittedName>
</protein>
<sequence>MRRIDVISIGIGVLASGAIAYKLLETTGLNSIQAGIWAQFILVCGLVGWLVTYLFRVTGKKMTYNQQLKDYEDAVLQKRLDELTPEELAKLQAEIEAERQHKAMPDRDE</sequence>
<reference evidence="2 3" key="1">
    <citation type="submission" date="2018-02" db="EMBL/GenBank/DDBJ databases">
        <authorList>
            <person name="Cohen D.B."/>
            <person name="Kent A.D."/>
        </authorList>
    </citation>
    <scope>NUCLEOTIDE SEQUENCE [LARGE SCALE GENOMIC DNA]</scope>
    <source>
        <strain evidence="2 3">CCAP 1448/3</strain>
    </source>
</reference>
<reference evidence="2 3" key="2">
    <citation type="submission" date="2018-03" db="EMBL/GenBank/DDBJ databases">
        <title>The ancient ancestry and fast evolution of plastids.</title>
        <authorList>
            <person name="Moore K.R."/>
            <person name="Magnabosco C."/>
            <person name="Momper L."/>
            <person name="Gold D.A."/>
            <person name="Bosak T."/>
            <person name="Fournier G.P."/>
        </authorList>
    </citation>
    <scope>NUCLEOTIDE SEQUENCE [LARGE SCALE GENOMIC DNA]</scope>
    <source>
        <strain evidence="2 3">CCAP 1448/3</strain>
    </source>
</reference>
<evidence type="ECO:0000256" key="1">
    <source>
        <dbReference type="SAM" id="Phobius"/>
    </source>
</evidence>